<protein>
    <submittedName>
        <fullName evidence="1">Uncharacterized protein</fullName>
    </submittedName>
</protein>
<dbReference type="AlphaFoldDB" id="A0A8E2JH62"/>
<dbReference type="EMBL" id="KV744907">
    <property type="protein sequence ID" value="OCK81829.1"/>
    <property type="molecule type" value="Genomic_DNA"/>
</dbReference>
<sequence length="337" mass="39799">MSIWKITCRLRDKAVIELPDDYWIFEDEGRSYKVLISYEEIDEMDIIDYTVRDMSCFFSEKDSPEDFQPSIVAFLEQFSTINIRWNNAFEQMTEDIIAFGAGFQEFWLTRCSFPPSSTLDERTPIASALQCLVRCYNAFEVSLNWPFRYMEEYLANHNHIRLRETESDFRGLGFYPSIDVWRLPHDHDLPEERNVTRTPLGRLWTDTIQIAQRILFRGRATDWPLVFFTLCILTLARGCLDGRWTNALRIAYNTLKGSLDDLCRIFLHCTGDLHPLNPNFDLEWFTLMVGGEEPLVDYYREMNKMWANSAGVRYEEEYETFEGFCRNLDIFVHGMVL</sequence>
<organism evidence="1 2">
    <name type="scientific">Lepidopterella palustris CBS 459.81</name>
    <dbReference type="NCBI Taxonomy" id="1314670"/>
    <lineage>
        <taxon>Eukaryota</taxon>
        <taxon>Fungi</taxon>
        <taxon>Dikarya</taxon>
        <taxon>Ascomycota</taxon>
        <taxon>Pezizomycotina</taxon>
        <taxon>Dothideomycetes</taxon>
        <taxon>Pleosporomycetidae</taxon>
        <taxon>Mytilinidiales</taxon>
        <taxon>Argynnaceae</taxon>
        <taxon>Lepidopterella</taxon>
    </lineage>
</organism>
<gene>
    <name evidence="1" type="ORF">K432DRAFT_5272</name>
</gene>
<reference evidence="1 2" key="1">
    <citation type="journal article" date="2016" name="Nat. Commun.">
        <title>Ectomycorrhizal ecology is imprinted in the genome of the dominant symbiotic fungus Cenococcum geophilum.</title>
        <authorList>
            <consortium name="DOE Joint Genome Institute"/>
            <person name="Peter M."/>
            <person name="Kohler A."/>
            <person name="Ohm R.A."/>
            <person name="Kuo A."/>
            <person name="Krutzmann J."/>
            <person name="Morin E."/>
            <person name="Arend M."/>
            <person name="Barry K.W."/>
            <person name="Binder M."/>
            <person name="Choi C."/>
            <person name="Clum A."/>
            <person name="Copeland A."/>
            <person name="Grisel N."/>
            <person name="Haridas S."/>
            <person name="Kipfer T."/>
            <person name="LaButti K."/>
            <person name="Lindquist E."/>
            <person name="Lipzen A."/>
            <person name="Maire R."/>
            <person name="Meier B."/>
            <person name="Mihaltcheva S."/>
            <person name="Molinier V."/>
            <person name="Murat C."/>
            <person name="Poggeler S."/>
            <person name="Quandt C.A."/>
            <person name="Sperisen C."/>
            <person name="Tritt A."/>
            <person name="Tisserant E."/>
            <person name="Crous P.W."/>
            <person name="Henrissat B."/>
            <person name="Nehls U."/>
            <person name="Egli S."/>
            <person name="Spatafora J.W."/>
            <person name="Grigoriev I.V."/>
            <person name="Martin F.M."/>
        </authorList>
    </citation>
    <scope>NUCLEOTIDE SEQUENCE [LARGE SCALE GENOMIC DNA]</scope>
    <source>
        <strain evidence="1 2">CBS 459.81</strain>
    </source>
</reference>
<evidence type="ECO:0000313" key="2">
    <source>
        <dbReference type="Proteomes" id="UP000250266"/>
    </source>
</evidence>
<name>A0A8E2JH62_9PEZI</name>
<dbReference type="Proteomes" id="UP000250266">
    <property type="component" value="Unassembled WGS sequence"/>
</dbReference>
<evidence type="ECO:0000313" key="1">
    <source>
        <dbReference type="EMBL" id="OCK81829.1"/>
    </source>
</evidence>
<dbReference type="OrthoDB" id="3795311at2759"/>
<proteinExistence type="predicted"/>
<accession>A0A8E2JH62</accession>
<keyword evidence="2" id="KW-1185">Reference proteome</keyword>